<evidence type="ECO:0000259" key="4">
    <source>
        <dbReference type="PROSITE" id="PS50949"/>
    </source>
</evidence>
<comment type="caution">
    <text evidence="5">The sequence shown here is derived from an EMBL/GenBank/DDBJ whole genome shotgun (WGS) entry which is preliminary data.</text>
</comment>
<dbReference type="PROSITE" id="PS50949">
    <property type="entry name" value="HTH_GNTR"/>
    <property type="match status" value="1"/>
</dbReference>
<dbReference type="AlphaFoldDB" id="A0A402ACR0"/>
<dbReference type="GO" id="GO:0003677">
    <property type="term" value="F:DNA binding"/>
    <property type="evidence" value="ECO:0007669"/>
    <property type="project" value="UniProtKB-KW"/>
</dbReference>
<dbReference type="RefSeq" id="WP_218031698.1">
    <property type="nucleotide sequence ID" value="NZ_BIFS01000001.1"/>
</dbReference>
<protein>
    <recommendedName>
        <fullName evidence="4">HTH gntR-type domain-containing protein</fullName>
    </recommendedName>
</protein>
<dbReference type="Pfam" id="PF00392">
    <property type="entry name" value="GntR"/>
    <property type="match status" value="1"/>
</dbReference>
<dbReference type="PRINTS" id="PR00035">
    <property type="entry name" value="HTHGNTR"/>
</dbReference>
<evidence type="ECO:0000256" key="1">
    <source>
        <dbReference type="ARBA" id="ARBA00023015"/>
    </source>
</evidence>
<keyword evidence="1" id="KW-0805">Transcription regulation</keyword>
<dbReference type="SMART" id="SM00345">
    <property type="entry name" value="HTH_GNTR"/>
    <property type="match status" value="1"/>
</dbReference>
<sequence>MTLKPQLKAETKVEVIYKLLRDLAFAQGPSAKLPTIRHLCDELGTTRVTLSEALNKLEAEQILYRKERQGIFVSPTIYHKSIGIIFDSSLLAGPAASPIWSMLWISLEQEALQRTSYRDEICTFRFVKPLNNHINSLPPEIVEMIEARKFHGLLSIGINTLQGNSNADMSIPCVTFAANGYWNITLDTKELGGWRP</sequence>
<evidence type="ECO:0000313" key="5">
    <source>
        <dbReference type="EMBL" id="GCE16884.1"/>
    </source>
</evidence>
<dbReference type="GO" id="GO:0003700">
    <property type="term" value="F:DNA-binding transcription factor activity"/>
    <property type="evidence" value="ECO:0007669"/>
    <property type="project" value="InterPro"/>
</dbReference>
<dbReference type="CDD" id="cd07377">
    <property type="entry name" value="WHTH_GntR"/>
    <property type="match status" value="1"/>
</dbReference>
<keyword evidence="3" id="KW-0804">Transcription</keyword>
<feature type="domain" description="HTH gntR-type" evidence="4">
    <location>
        <begin position="9"/>
        <end position="76"/>
    </location>
</feature>
<reference evidence="6" key="1">
    <citation type="submission" date="2018-12" db="EMBL/GenBank/DDBJ databases">
        <title>Tengunoibacter tsumagoiensis gen. nov., sp. nov., Dictyobacter kobayashii sp. nov., D. alpinus sp. nov., and D. joshuensis sp. nov. and description of Dictyobacteraceae fam. nov. within the order Ktedonobacterales isolated from Tengu-no-mugimeshi.</title>
        <authorList>
            <person name="Wang C.M."/>
            <person name="Zheng Y."/>
            <person name="Sakai Y."/>
            <person name="Toyoda A."/>
            <person name="Minakuchi Y."/>
            <person name="Abe K."/>
            <person name="Yokota A."/>
            <person name="Yabe S."/>
        </authorList>
    </citation>
    <scope>NUCLEOTIDE SEQUENCE [LARGE SCALE GENOMIC DNA]</scope>
    <source>
        <strain evidence="6">Uno11</strain>
    </source>
</reference>
<dbReference type="InterPro" id="IPR000524">
    <property type="entry name" value="Tscrpt_reg_HTH_GntR"/>
</dbReference>
<accession>A0A402ACR0</accession>
<name>A0A402ACR0_9CHLR</name>
<evidence type="ECO:0000256" key="3">
    <source>
        <dbReference type="ARBA" id="ARBA00023163"/>
    </source>
</evidence>
<evidence type="ECO:0000256" key="2">
    <source>
        <dbReference type="ARBA" id="ARBA00023125"/>
    </source>
</evidence>
<organism evidence="5 6">
    <name type="scientific">Dictyobacter kobayashii</name>
    <dbReference type="NCBI Taxonomy" id="2014872"/>
    <lineage>
        <taxon>Bacteria</taxon>
        <taxon>Bacillati</taxon>
        <taxon>Chloroflexota</taxon>
        <taxon>Ktedonobacteria</taxon>
        <taxon>Ktedonobacterales</taxon>
        <taxon>Dictyobacteraceae</taxon>
        <taxon>Dictyobacter</taxon>
    </lineage>
</organism>
<keyword evidence="6" id="KW-1185">Reference proteome</keyword>
<evidence type="ECO:0000313" key="6">
    <source>
        <dbReference type="Proteomes" id="UP000287188"/>
    </source>
</evidence>
<keyword evidence="2" id="KW-0238">DNA-binding</keyword>
<dbReference type="SUPFAM" id="SSF46785">
    <property type="entry name" value="Winged helix' DNA-binding domain"/>
    <property type="match status" value="1"/>
</dbReference>
<dbReference type="EMBL" id="BIFS01000001">
    <property type="protein sequence ID" value="GCE16884.1"/>
    <property type="molecule type" value="Genomic_DNA"/>
</dbReference>
<dbReference type="InterPro" id="IPR036390">
    <property type="entry name" value="WH_DNA-bd_sf"/>
</dbReference>
<dbReference type="Gene3D" id="1.10.10.10">
    <property type="entry name" value="Winged helix-like DNA-binding domain superfamily/Winged helix DNA-binding domain"/>
    <property type="match status" value="1"/>
</dbReference>
<dbReference type="InterPro" id="IPR036388">
    <property type="entry name" value="WH-like_DNA-bd_sf"/>
</dbReference>
<proteinExistence type="predicted"/>
<gene>
    <name evidence="5" type="ORF">KDK_06840</name>
</gene>
<dbReference type="Proteomes" id="UP000287188">
    <property type="component" value="Unassembled WGS sequence"/>
</dbReference>